<accession>A0ABR0K1K3</accession>
<feature type="region of interest" description="Disordered" evidence="4">
    <location>
        <begin position="1"/>
        <end position="82"/>
    </location>
</feature>
<organism evidence="6 7">
    <name type="scientific">Lithohypha guttulata</name>
    <dbReference type="NCBI Taxonomy" id="1690604"/>
    <lineage>
        <taxon>Eukaryota</taxon>
        <taxon>Fungi</taxon>
        <taxon>Dikarya</taxon>
        <taxon>Ascomycota</taxon>
        <taxon>Pezizomycotina</taxon>
        <taxon>Eurotiomycetes</taxon>
        <taxon>Chaetothyriomycetidae</taxon>
        <taxon>Chaetothyriales</taxon>
        <taxon>Trichomeriaceae</taxon>
        <taxon>Lithohypha</taxon>
    </lineage>
</organism>
<feature type="compositionally biased region" description="Polar residues" evidence="4">
    <location>
        <begin position="1"/>
        <end position="16"/>
    </location>
</feature>
<dbReference type="InterPro" id="IPR046347">
    <property type="entry name" value="bZIP_sf"/>
</dbReference>
<evidence type="ECO:0000256" key="1">
    <source>
        <dbReference type="ARBA" id="ARBA00023015"/>
    </source>
</evidence>
<keyword evidence="7" id="KW-1185">Reference proteome</keyword>
<protein>
    <recommendedName>
        <fullName evidence="5">BZIP domain-containing protein</fullName>
    </recommendedName>
</protein>
<dbReference type="InterPro" id="IPR004827">
    <property type="entry name" value="bZIP"/>
</dbReference>
<keyword evidence="2" id="KW-0238">DNA-binding</keyword>
<evidence type="ECO:0000259" key="5">
    <source>
        <dbReference type="PROSITE" id="PS50217"/>
    </source>
</evidence>
<dbReference type="SUPFAM" id="SSF57959">
    <property type="entry name" value="Leucine zipper domain"/>
    <property type="match status" value="1"/>
</dbReference>
<feature type="compositionally biased region" description="Basic and acidic residues" evidence="4">
    <location>
        <begin position="175"/>
        <end position="186"/>
    </location>
</feature>
<dbReference type="InterPro" id="IPR000837">
    <property type="entry name" value="AP-1"/>
</dbReference>
<dbReference type="PANTHER" id="PTHR23351:SF24">
    <property type="entry name" value="ACTIVATING TRANSCRIPTION FACTOR 3-RELATED"/>
    <property type="match status" value="1"/>
</dbReference>
<feature type="compositionally biased region" description="Basic and acidic residues" evidence="4">
    <location>
        <begin position="307"/>
        <end position="316"/>
    </location>
</feature>
<evidence type="ECO:0000313" key="7">
    <source>
        <dbReference type="Proteomes" id="UP001345013"/>
    </source>
</evidence>
<keyword evidence="3" id="KW-0804">Transcription</keyword>
<feature type="compositionally biased region" description="Basic and acidic residues" evidence="4">
    <location>
        <begin position="124"/>
        <end position="133"/>
    </location>
</feature>
<sequence length="323" mass="36385">MSSSFAPSVIGTSTSDLDGFSMPGDFSYPNMQPRSYQPDAEDFGFDPAPKNSAYPPRFEHTYSPPDDTHFGEFDFNPVKGEDQSCSPIRPLKLDRMFAQSIPNANSAIARYGQMTPPRSNSESSIEKPADSKSTRPRRVNKSSPKEESAQPAASGRKRRNTRKNSTASMTGAEDDDKRKQSLEKNRLAAAKCRVNKKEKTEQLQRDSHDKAVQNAFLKEQVMRMKEEVQQMNALLLGHANCDGCKSPQDIQKHLSHLGNEYFSNYMQGLSSHDFSSFSNMSFEQAEMEHEHYFSPATDSSMNPPLPEFDREPEFDVRTPMLTD</sequence>
<feature type="domain" description="BZIP" evidence="5">
    <location>
        <begin position="175"/>
        <end position="238"/>
    </location>
</feature>
<feature type="compositionally biased region" description="Basic and acidic residues" evidence="4">
    <location>
        <begin position="195"/>
        <end position="208"/>
    </location>
</feature>
<feature type="region of interest" description="Disordered" evidence="4">
    <location>
        <begin position="294"/>
        <end position="323"/>
    </location>
</feature>
<dbReference type="PROSITE" id="PS50217">
    <property type="entry name" value="BZIP"/>
    <property type="match status" value="1"/>
</dbReference>
<feature type="region of interest" description="Disordered" evidence="4">
    <location>
        <begin position="107"/>
        <end position="208"/>
    </location>
</feature>
<evidence type="ECO:0000256" key="2">
    <source>
        <dbReference type="ARBA" id="ARBA00023125"/>
    </source>
</evidence>
<reference evidence="6 7" key="1">
    <citation type="submission" date="2023-08" db="EMBL/GenBank/DDBJ databases">
        <title>Black Yeasts Isolated from many extreme environments.</title>
        <authorList>
            <person name="Coleine C."/>
            <person name="Stajich J.E."/>
            <person name="Selbmann L."/>
        </authorList>
    </citation>
    <scope>NUCLEOTIDE SEQUENCE [LARGE SCALE GENOMIC DNA]</scope>
    <source>
        <strain evidence="6 7">CCFEE 5885</strain>
    </source>
</reference>
<comment type="caution">
    <text evidence="6">The sequence shown here is derived from an EMBL/GenBank/DDBJ whole genome shotgun (WGS) entry which is preliminary data.</text>
</comment>
<dbReference type="EMBL" id="JAVRRG010000131">
    <property type="protein sequence ID" value="KAK5081911.1"/>
    <property type="molecule type" value="Genomic_DNA"/>
</dbReference>
<proteinExistence type="predicted"/>
<dbReference type="Gene3D" id="1.20.5.170">
    <property type="match status" value="1"/>
</dbReference>
<dbReference type="Proteomes" id="UP001345013">
    <property type="component" value="Unassembled WGS sequence"/>
</dbReference>
<dbReference type="CDD" id="cd14687">
    <property type="entry name" value="bZIP_ATF2"/>
    <property type="match status" value="1"/>
</dbReference>
<name>A0ABR0K1K3_9EURO</name>
<dbReference type="PANTHER" id="PTHR23351">
    <property type="entry name" value="FOS TRANSCRIPTION FACTOR-RELATED"/>
    <property type="match status" value="1"/>
</dbReference>
<evidence type="ECO:0000256" key="3">
    <source>
        <dbReference type="ARBA" id="ARBA00023163"/>
    </source>
</evidence>
<dbReference type="Pfam" id="PF00170">
    <property type="entry name" value="bZIP_1"/>
    <property type="match status" value="1"/>
</dbReference>
<evidence type="ECO:0000313" key="6">
    <source>
        <dbReference type="EMBL" id="KAK5081911.1"/>
    </source>
</evidence>
<evidence type="ECO:0000256" key="4">
    <source>
        <dbReference type="SAM" id="MobiDB-lite"/>
    </source>
</evidence>
<dbReference type="SMART" id="SM00338">
    <property type="entry name" value="BRLZ"/>
    <property type="match status" value="1"/>
</dbReference>
<gene>
    <name evidence="6" type="ORF">LTR24_008054</name>
</gene>
<keyword evidence="1" id="KW-0805">Transcription regulation</keyword>